<feature type="region of interest" description="Disordered" evidence="1">
    <location>
        <begin position="1"/>
        <end position="50"/>
    </location>
</feature>
<sequence>MSTKNPLPPELDPSEPDAALEPTHEVGEQPGKRSGEERNDPEVEPGARQD</sequence>
<evidence type="ECO:0000256" key="1">
    <source>
        <dbReference type="SAM" id="MobiDB-lite"/>
    </source>
</evidence>
<name>A0ABU1RSC7_9GAMM</name>
<accession>A0ABU1RSC7</accession>
<reference evidence="2 3" key="1">
    <citation type="submission" date="2023-07" db="EMBL/GenBank/DDBJ databases">
        <title>Sorghum-associated microbial communities from plants grown in Nebraska, USA.</title>
        <authorList>
            <person name="Schachtman D."/>
        </authorList>
    </citation>
    <scope>NUCLEOTIDE SEQUENCE [LARGE SCALE GENOMIC DNA]</scope>
    <source>
        <strain evidence="2 3">BE107</strain>
    </source>
</reference>
<organism evidence="2 3">
    <name type="scientific">Pseudoxanthomonas sacheonensis</name>
    <dbReference type="NCBI Taxonomy" id="443615"/>
    <lineage>
        <taxon>Bacteria</taxon>
        <taxon>Pseudomonadati</taxon>
        <taxon>Pseudomonadota</taxon>
        <taxon>Gammaproteobacteria</taxon>
        <taxon>Lysobacterales</taxon>
        <taxon>Lysobacteraceae</taxon>
        <taxon>Pseudoxanthomonas</taxon>
    </lineage>
</organism>
<evidence type="ECO:0000313" key="2">
    <source>
        <dbReference type="EMBL" id="MDR6841497.1"/>
    </source>
</evidence>
<proteinExistence type="predicted"/>
<feature type="compositionally biased region" description="Pro residues" evidence="1">
    <location>
        <begin position="1"/>
        <end position="11"/>
    </location>
</feature>
<dbReference type="Proteomes" id="UP001254759">
    <property type="component" value="Unassembled WGS sequence"/>
</dbReference>
<comment type="caution">
    <text evidence="2">The sequence shown here is derived from an EMBL/GenBank/DDBJ whole genome shotgun (WGS) entry which is preliminary data.</text>
</comment>
<dbReference type="RefSeq" id="WP_310092328.1">
    <property type="nucleotide sequence ID" value="NZ_JAVDTT010000002.1"/>
</dbReference>
<evidence type="ECO:0000313" key="3">
    <source>
        <dbReference type="Proteomes" id="UP001254759"/>
    </source>
</evidence>
<dbReference type="EMBL" id="JAVDTT010000002">
    <property type="protein sequence ID" value="MDR6841497.1"/>
    <property type="molecule type" value="Genomic_DNA"/>
</dbReference>
<feature type="compositionally biased region" description="Basic and acidic residues" evidence="1">
    <location>
        <begin position="22"/>
        <end position="50"/>
    </location>
</feature>
<protein>
    <submittedName>
        <fullName evidence="2">Uncharacterized protein</fullName>
    </submittedName>
</protein>
<gene>
    <name evidence="2" type="ORF">J2W94_001782</name>
</gene>
<keyword evidence="3" id="KW-1185">Reference proteome</keyword>